<dbReference type="HAMAP" id="MF_01526">
    <property type="entry name" value="UPF0342"/>
    <property type="match status" value="1"/>
</dbReference>
<evidence type="ECO:0000256" key="1">
    <source>
        <dbReference type="HAMAP-Rule" id="MF_01526"/>
    </source>
</evidence>
<dbReference type="InterPro" id="IPR010368">
    <property type="entry name" value="Com_YlbF"/>
</dbReference>
<evidence type="ECO:0000313" key="2">
    <source>
        <dbReference type="EMBL" id="EKU94440.1"/>
    </source>
</evidence>
<protein>
    <recommendedName>
        <fullName evidence="1">UPF0342 protein HMPREF9698_00030</fullName>
    </recommendedName>
</protein>
<dbReference type="EMBL" id="AGXA01000001">
    <property type="protein sequence ID" value="EKU94440.1"/>
    <property type="molecule type" value="Genomic_DNA"/>
</dbReference>
<comment type="caution">
    <text evidence="2">The sequence shown here is derived from an EMBL/GenBank/DDBJ whole genome shotgun (WGS) entry which is preliminary data.</text>
</comment>
<dbReference type="HOGENOM" id="CLU_140243_3_1_9"/>
<evidence type="ECO:0000313" key="3">
    <source>
        <dbReference type="Proteomes" id="UP000009875"/>
    </source>
</evidence>
<gene>
    <name evidence="2" type="ORF">HMPREF9698_00030</name>
</gene>
<organism evidence="2 3">
    <name type="scientific">Alloiococcus otitis ATCC 51267</name>
    <dbReference type="NCBI Taxonomy" id="883081"/>
    <lineage>
        <taxon>Bacteria</taxon>
        <taxon>Bacillati</taxon>
        <taxon>Bacillota</taxon>
        <taxon>Bacilli</taxon>
        <taxon>Lactobacillales</taxon>
        <taxon>Carnobacteriaceae</taxon>
        <taxon>Alloiococcus</taxon>
    </lineage>
</organism>
<name>K9EZ22_9LACT</name>
<proteinExistence type="inferred from homology"/>
<keyword evidence="3" id="KW-1185">Reference proteome</keyword>
<dbReference type="STRING" id="883081.HMPREF9698_00030"/>
<dbReference type="Proteomes" id="UP000009875">
    <property type="component" value="Unassembled WGS sequence"/>
</dbReference>
<dbReference type="eggNOG" id="COG3679">
    <property type="taxonomic scope" value="Bacteria"/>
</dbReference>
<dbReference type="Gene3D" id="1.20.1500.10">
    <property type="entry name" value="YheA/YmcA-like"/>
    <property type="match status" value="1"/>
</dbReference>
<dbReference type="InterPro" id="IPR023378">
    <property type="entry name" value="YheA/YmcA-like_dom_sf"/>
</dbReference>
<reference evidence="2 3" key="1">
    <citation type="submission" date="2012-09" db="EMBL/GenBank/DDBJ databases">
        <title>The Genome Sequence of Alloiococcus otitis ATCC 51267.</title>
        <authorList>
            <consortium name="The Broad Institute Genome Sequencing Platform"/>
            <person name="Earl A."/>
            <person name="Ward D."/>
            <person name="Feldgarden M."/>
            <person name="Gevers D."/>
            <person name="Huys G."/>
            <person name="Walker B."/>
            <person name="Young S.K."/>
            <person name="Zeng Q."/>
            <person name="Gargeya S."/>
            <person name="Fitzgerald M."/>
            <person name="Haas B."/>
            <person name="Abouelleil A."/>
            <person name="Alvarado L."/>
            <person name="Arachchi H.M."/>
            <person name="Berlin A.M."/>
            <person name="Chapman S.B."/>
            <person name="Goldberg J."/>
            <person name="Griggs A."/>
            <person name="Gujja S."/>
            <person name="Hansen M."/>
            <person name="Howarth C."/>
            <person name="Imamovic A."/>
            <person name="Larimer J."/>
            <person name="McCowen C."/>
            <person name="Montmayeur A."/>
            <person name="Murphy C."/>
            <person name="Neiman D."/>
            <person name="Pearson M."/>
            <person name="Priest M."/>
            <person name="Roberts A."/>
            <person name="Saif S."/>
            <person name="Shea T."/>
            <person name="Sisk P."/>
            <person name="Sykes S."/>
            <person name="Wortman J."/>
            <person name="Nusbaum C."/>
            <person name="Birren B."/>
        </authorList>
    </citation>
    <scope>NUCLEOTIDE SEQUENCE [LARGE SCALE GENOMIC DNA]</scope>
    <source>
        <strain evidence="2 3">ATCC 51267</strain>
    </source>
</reference>
<dbReference type="SUPFAM" id="SSF158622">
    <property type="entry name" value="YheA/YmcA-like"/>
    <property type="match status" value="1"/>
</dbReference>
<sequence>MPVNIYDAANQLESDLRQTDEFKDLVQAFEAVEKDEIASKLFDDFRQVQQGIQQKQMTGQEITEEDAKQAQELSAKVGENKTLAQLIQAEQKVSQVIDEINQIALRPIQELYQKHQPKTGQEEQ</sequence>
<dbReference type="RefSeq" id="WP_003776093.1">
    <property type="nucleotide sequence ID" value="NZ_JH992957.1"/>
</dbReference>
<dbReference type="Pfam" id="PF06133">
    <property type="entry name" value="Com_YlbF"/>
    <property type="match status" value="1"/>
</dbReference>
<comment type="similarity">
    <text evidence="1">Belongs to the UPF0342 family.</text>
</comment>
<dbReference type="OrthoDB" id="9811402at2"/>
<dbReference type="AlphaFoldDB" id="K9EZ22"/>
<accession>K9EZ22</accession>